<protein>
    <recommendedName>
        <fullName evidence="2">histidine kinase</fullName>
        <ecNumber evidence="2">2.7.13.3</ecNumber>
    </recommendedName>
</protein>
<dbReference type="PANTHER" id="PTHR43547:SF2">
    <property type="entry name" value="HYBRID SIGNAL TRANSDUCTION HISTIDINE KINASE C"/>
    <property type="match status" value="1"/>
</dbReference>
<dbReference type="SUPFAM" id="SSF47384">
    <property type="entry name" value="Homodimeric domain of signal transducing histidine kinase"/>
    <property type="match status" value="1"/>
</dbReference>
<evidence type="ECO:0000256" key="4">
    <source>
        <dbReference type="SAM" id="Coils"/>
    </source>
</evidence>
<dbReference type="STRING" id="659014.SAMN04487996_106363"/>
<feature type="transmembrane region" description="Helical" evidence="5">
    <location>
        <begin position="749"/>
        <end position="767"/>
    </location>
</feature>
<dbReference type="PANTHER" id="PTHR43547">
    <property type="entry name" value="TWO-COMPONENT HISTIDINE KINASE"/>
    <property type="match status" value="1"/>
</dbReference>
<dbReference type="InterPro" id="IPR003661">
    <property type="entry name" value="HisK_dim/P_dom"/>
</dbReference>
<dbReference type="GO" id="GO:0000155">
    <property type="term" value="F:phosphorelay sensor kinase activity"/>
    <property type="evidence" value="ECO:0007669"/>
    <property type="project" value="InterPro"/>
</dbReference>
<dbReference type="InterPro" id="IPR036890">
    <property type="entry name" value="HATPase_C_sf"/>
</dbReference>
<dbReference type="RefSeq" id="WP_090149769.1">
    <property type="nucleotide sequence ID" value="NZ_FNAN01000006.1"/>
</dbReference>
<dbReference type="OrthoDB" id="900403at2"/>
<evidence type="ECO:0000313" key="8">
    <source>
        <dbReference type="Proteomes" id="UP000198748"/>
    </source>
</evidence>
<keyword evidence="5" id="KW-0812">Transmembrane</keyword>
<keyword evidence="8" id="KW-1185">Reference proteome</keyword>
<feature type="coiled-coil region" evidence="4">
    <location>
        <begin position="771"/>
        <end position="809"/>
    </location>
</feature>
<accession>A0A1G7FF23</accession>
<dbReference type="Pfam" id="PF02518">
    <property type="entry name" value="HATPase_c"/>
    <property type="match status" value="1"/>
</dbReference>
<dbReference type="CDD" id="cd00075">
    <property type="entry name" value="HATPase"/>
    <property type="match status" value="1"/>
</dbReference>
<sequence length="1034" mass="116157">MIAPFTLRLASKTLQFVFLILVYSCTGAFAQHISTLSVRHFTAENGLPQNSIKAISMDSLGFVWMATENGLVRFDGAGFKVFNRSNTAISSNRFFDFNAAMAGDTVDFYAHVPPLDLVGVRKGRVYVDSALTHSSARRLRELEKTMKGILLEGSHYRHMPPKSIIPVPHSPGNFYVCQEKSIDFFQNWKRRSTALVDGIVLSKVFRMGETLLVLLPDGSFAAFEGKHALKRHTLRLSGDILADPLFRNSPDKITVYWNNTADQSFAVLADHIYTLDMKRETVETKLILSGFDPKAHLVRTIFYDNNHRRIFLASLAEGLYEIQNKNFRVVSINDESVNNIFYTQAAVNDSTITISSGFNVGLGASGRQFRQKLPDIQKLIPFSWFQLVDSKGTRWLRADQDVVRVAADNKRILGRWHIGKEPIGIYEDSRHVIWIQLINGMLYTADPALQFAAPKPFVRGPQTPTCYADHGDTLWIGADRGLFRLNIRTRKLTPVAGTEAMNIRSIYLAKPGQLWFTTYEHGFFLIEHGRLISFPPDEQKRLATAHCIYEDKNHFFWITTNNGLFQIAKDDLLSYAHGKLKAPYYHLYVRESGFGTNEFNGGCQPCALRLGNGYLSLPSMAGLVWFKPETIKAEIPSGAFFVDEVEVGGKPVPLSGSGINLPFDPDEVRIRIAAPYFGNPENQTLFYALQLDGEEDKNWTKVENGGIHFSSLPSGEHTLLIRKHTGFGTANERQVLFRISVQKTWYETILAKGMGILLVVAGVFGYIRLRLRKLSKRNEQLEEAIAKRTESLNQTLDALQDSENSLTRQVQVQARMIASLTHDVRTPLNAVKLVSLEIERMIREEKYAMATQIGQSIADTISRVSVLLENTVTYMKVQLTDHRVASETVNLHDLIAQKIRLFSLAAQKNNTRLTNNVSHEQMIRCNHYLLGILLSNLIDNATKNTLHGTVTMEAEVTGTNSIIISVSDTGYGIPVAVMDWLNQEFPTRDTPETSPTTGLGLVIVKEVARMMGATIQAERMMTGSRVSILFEAFR</sequence>
<dbReference type="InterPro" id="IPR015943">
    <property type="entry name" value="WD40/YVTN_repeat-like_dom_sf"/>
</dbReference>
<comment type="catalytic activity">
    <reaction evidence="1">
        <text>ATP + protein L-histidine = ADP + protein N-phospho-L-histidine.</text>
        <dbReference type="EC" id="2.7.13.3"/>
    </reaction>
</comment>
<dbReference type="Gene3D" id="1.10.287.130">
    <property type="match status" value="1"/>
</dbReference>
<keyword evidence="3" id="KW-0597">Phosphoprotein</keyword>
<evidence type="ECO:0000256" key="2">
    <source>
        <dbReference type="ARBA" id="ARBA00012438"/>
    </source>
</evidence>
<gene>
    <name evidence="7" type="ORF">SAMN04487996_106363</name>
</gene>
<dbReference type="InterPro" id="IPR013783">
    <property type="entry name" value="Ig-like_fold"/>
</dbReference>
<dbReference type="PROSITE" id="PS50109">
    <property type="entry name" value="HIS_KIN"/>
    <property type="match status" value="1"/>
</dbReference>
<dbReference type="InterPro" id="IPR036097">
    <property type="entry name" value="HisK_dim/P_sf"/>
</dbReference>
<dbReference type="CDD" id="cd00082">
    <property type="entry name" value="HisKA"/>
    <property type="match status" value="1"/>
</dbReference>
<keyword evidence="4" id="KW-0175">Coiled coil</keyword>
<dbReference type="SUPFAM" id="SSF63829">
    <property type="entry name" value="Calcium-dependent phosphotriesterase"/>
    <property type="match status" value="1"/>
</dbReference>
<keyword evidence="7" id="KW-0418">Kinase</keyword>
<evidence type="ECO:0000259" key="6">
    <source>
        <dbReference type="PROSITE" id="PS50109"/>
    </source>
</evidence>
<keyword evidence="5" id="KW-0472">Membrane</keyword>
<dbReference type="SMART" id="SM00387">
    <property type="entry name" value="HATPase_c"/>
    <property type="match status" value="1"/>
</dbReference>
<reference evidence="8" key="1">
    <citation type="submission" date="2016-10" db="EMBL/GenBank/DDBJ databases">
        <authorList>
            <person name="Varghese N."/>
            <person name="Submissions S."/>
        </authorList>
    </citation>
    <scope>NUCLEOTIDE SEQUENCE [LARGE SCALE GENOMIC DNA]</scope>
    <source>
        <strain evidence="8">DSM 25329</strain>
    </source>
</reference>
<organism evidence="7 8">
    <name type="scientific">Dyadobacter soli</name>
    <dbReference type="NCBI Taxonomy" id="659014"/>
    <lineage>
        <taxon>Bacteria</taxon>
        <taxon>Pseudomonadati</taxon>
        <taxon>Bacteroidota</taxon>
        <taxon>Cytophagia</taxon>
        <taxon>Cytophagales</taxon>
        <taxon>Spirosomataceae</taxon>
        <taxon>Dyadobacter</taxon>
    </lineage>
</organism>
<dbReference type="InterPro" id="IPR005467">
    <property type="entry name" value="His_kinase_dom"/>
</dbReference>
<evidence type="ECO:0000256" key="3">
    <source>
        <dbReference type="ARBA" id="ARBA00022553"/>
    </source>
</evidence>
<dbReference type="InterPro" id="IPR003594">
    <property type="entry name" value="HATPase_dom"/>
</dbReference>
<dbReference type="EMBL" id="FNAN01000006">
    <property type="protein sequence ID" value="SDE74165.1"/>
    <property type="molecule type" value="Genomic_DNA"/>
</dbReference>
<keyword evidence="7" id="KW-0808">Transferase</keyword>
<dbReference type="Proteomes" id="UP000198748">
    <property type="component" value="Unassembled WGS sequence"/>
</dbReference>
<dbReference type="EC" id="2.7.13.3" evidence="2"/>
<evidence type="ECO:0000313" key="7">
    <source>
        <dbReference type="EMBL" id="SDE74165.1"/>
    </source>
</evidence>
<evidence type="ECO:0000256" key="5">
    <source>
        <dbReference type="SAM" id="Phobius"/>
    </source>
</evidence>
<dbReference type="Gene3D" id="2.60.40.10">
    <property type="entry name" value="Immunoglobulins"/>
    <property type="match status" value="1"/>
</dbReference>
<dbReference type="Gene3D" id="2.130.10.10">
    <property type="entry name" value="YVTN repeat-like/Quinoprotein amine dehydrogenase"/>
    <property type="match status" value="2"/>
</dbReference>
<proteinExistence type="predicted"/>
<feature type="domain" description="Histidine kinase" evidence="6">
    <location>
        <begin position="819"/>
        <end position="1034"/>
    </location>
</feature>
<dbReference type="Gene3D" id="3.30.565.10">
    <property type="entry name" value="Histidine kinase-like ATPase, C-terminal domain"/>
    <property type="match status" value="1"/>
</dbReference>
<keyword evidence="5" id="KW-1133">Transmembrane helix</keyword>
<dbReference type="AlphaFoldDB" id="A0A1G7FF23"/>
<dbReference type="SUPFAM" id="SSF55874">
    <property type="entry name" value="ATPase domain of HSP90 chaperone/DNA topoisomerase II/histidine kinase"/>
    <property type="match status" value="1"/>
</dbReference>
<evidence type="ECO:0000256" key="1">
    <source>
        <dbReference type="ARBA" id="ARBA00000085"/>
    </source>
</evidence>
<name>A0A1G7FF23_9BACT</name>